<feature type="domain" description="Ig-like" evidence="3">
    <location>
        <begin position="881"/>
        <end position="963"/>
    </location>
</feature>
<dbReference type="InterPro" id="IPR013783">
    <property type="entry name" value="Ig-like_fold"/>
</dbReference>
<dbReference type="CDD" id="cd00063">
    <property type="entry name" value="FN3"/>
    <property type="match status" value="3"/>
</dbReference>
<dbReference type="SUPFAM" id="SSF48726">
    <property type="entry name" value="Immunoglobulin"/>
    <property type="match status" value="10"/>
</dbReference>
<dbReference type="Pfam" id="PF00047">
    <property type="entry name" value="ig"/>
    <property type="match status" value="2"/>
</dbReference>
<dbReference type="InParanoid" id="A0A1X7UP79"/>
<feature type="domain" description="Ig-like" evidence="3">
    <location>
        <begin position="768"/>
        <end position="868"/>
    </location>
</feature>
<dbReference type="InterPro" id="IPR003598">
    <property type="entry name" value="Ig_sub2"/>
</dbReference>
<dbReference type="Pfam" id="PF00041">
    <property type="entry name" value="fn3"/>
    <property type="match status" value="2"/>
</dbReference>
<feature type="domain" description="Fibronectin type-III" evidence="4">
    <location>
        <begin position="2492"/>
        <end position="2586"/>
    </location>
</feature>
<dbReference type="GO" id="GO:0098609">
    <property type="term" value="P:cell-cell adhesion"/>
    <property type="evidence" value="ECO:0007669"/>
    <property type="project" value="TreeGrafter"/>
</dbReference>
<evidence type="ECO:0000259" key="4">
    <source>
        <dbReference type="PROSITE" id="PS50853"/>
    </source>
</evidence>
<reference evidence="5" key="1">
    <citation type="submission" date="2017-05" db="UniProtKB">
        <authorList>
            <consortium name="EnsemblMetazoa"/>
        </authorList>
    </citation>
    <scope>IDENTIFICATION</scope>
</reference>
<dbReference type="InterPro" id="IPR013151">
    <property type="entry name" value="Immunoglobulin_dom"/>
</dbReference>
<feature type="domain" description="Ig-like" evidence="3">
    <location>
        <begin position="300"/>
        <end position="419"/>
    </location>
</feature>
<feature type="domain" description="Ig-like" evidence="3">
    <location>
        <begin position="1214"/>
        <end position="1326"/>
    </location>
</feature>
<feature type="domain" description="Ig-like" evidence="3">
    <location>
        <begin position="2058"/>
        <end position="2167"/>
    </location>
</feature>
<feature type="domain" description="Ig-like" evidence="3">
    <location>
        <begin position="1818"/>
        <end position="1906"/>
    </location>
</feature>
<feature type="domain" description="Fibronectin type-III" evidence="4">
    <location>
        <begin position="2378"/>
        <end position="2476"/>
    </location>
</feature>
<feature type="domain" description="Ig-like" evidence="3">
    <location>
        <begin position="551"/>
        <end position="648"/>
    </location>
</feature>
<dbReference type="EnsemblMetazoa" id="Aqu2.1.29466_001">
    <property type="protein sequence ID" value="Aqu2.1.29466_001"/>
    <property type="gene ID" value="Aqu2.1.29466"/>
</dbReference>
<feature type="domain" description="Ig-like" evidence="3">
    <location>
        <begin position="1331"/>
        <end position="1436"/>
    </location>
</feature>
<evidence type="ECO:0000313" key="5">
    <source>
        <dbReference type="EnsemblMetazoa" id="Aqu2.1.29466_001"/>
    </source>
</evidence>
<feature type="domain" description="Ig-like" evidence="3">
    <location>
        <begin position="1118"/>
        <end position="1190"/>
    </location>
</feature>
<dbReference type="InterPro" id="IPR036179">
    <property type="entry name" value="Ig-like_dom_sf"/>
</dbReference>
<dbReference type="SMART" id="SM00409">
    <property type="entry name" value="IG"/>
    <property type="match status" value="16"/>
</dbReference>
<feature type="domain" description="Ig-like" evidence="3">
    <location>
        <begin position="981"/>
        <end position="1098"/>
    </location>
</feature>
<proteinExistence type="predicted"/>
<accession>A0A1X7UP79</accession>
<dbReference type="CDD" id="cd00096">
    <property type="entry name" value="Ig"/>
    <property type="match status" value="5"/>
</dbReference>
<protein>
    <submittedName>
        <fullName evidence="5">Uncharacterized protein</fullName>
    </submittedName>
</protein>
<dbReference type="SMART" id="SM00060">
    <property type="entry name" value="FN3"/>
    <property type="match status" value="6"/>
</dbReference>
<keyword evidence="1" id="KW-0677">Repeat</keyword>
<dbReference type="PANTHER" id="PTHR44170">
    <property type="entry name" value="PROTEIN SIDEKICK"/>
    <property type="match status" value="1"/>
</dbReference>
<feature type="domain" description="Ig-like" evidence="3">
    <location>
        <begin position="659"/>
        <end position="762"/>
    </location>
</feature>
<dbReference type="SUPFAM" id="SSF49265">
    <property type="entry name" value="Fibronectin type III"/>
    <property type="match status" value="2"/>
</dbReference>
<sequence length="2802" mass="301030">MIAAGLFHDTDIDEPGNAVGVNGSPDGQNDGLWCQSSLNQNMIGTWYYPDGTTVPLGPGSPLFANNTATGQIGLLRTGGIASVQGLYSCVIPNEEGINQTLYVAAYGNTDFLMDGELPTIDGSSSSFQLLSSVDADPPVFSLSFNVTNRSPTIVTCSVDNGNQFNVSDNDLIRTVTLVNNDVQVQVSAMFRMRVPGLYKCFVTTDRITTTPLVSTNMTMRNVTVTGSPLNFTYSRDSFLSVTLGWSPSAVISATPQYHVFVNNSNGIFINDSTTNTELSLSLRPDDEYNIRLVATGEDLPSEIITVTVLEIVSIDVQGPVMIPLDHSFFFSLSCTLALAPEVNDTMIEMFWASPDLNTFNSTTDGDIFLDTLEPTMISVNDSVLHTLTLNFSSLQASQVGEYVCRALVDDGTNTSNVITSNYSVSVQVPTPVVTSSLNTTGRIFESNEIQLLCIVIITLLDVDQTVTINWFGPNGLITMNDAKYSISTGEINSTTNGSSLAFTASLSDNGTDYYCTASVGPASNVNGFELILPATAMSTNTTITVEIVPLPIISITDVGIPVTGDSFQLVCTGTAPANVSSIATVSVQWLLNGTVFTDDTLEGVTVTNSGSMATLSFSSLNASTHERDDYTCEATLSIPDVPTTKIASIMHSLQTLTNPVVMIRSSQPYFAGQIYSLNCTVTIVAGVLNITWFNSSGNELMEGNGISFNLVTVSDTVQRYDLIFNSLDYSDIGVYTCQASLTVDRGGGDLFNGTGSANATVSIRIPLPQVSISPDGNSPLIHGTVRTVSCSVVFTPPLPTNPDVSFTVFKDDDQVSFENSSRLIAVQTGTTGALTFQPLNFSDAGNYTCTATARDNANNPLIIPSSASDEYIATVQAIPVPNITFTTTTGRSLGESLTLNCTVNVLDDLYNINATSSIVRDGELITSATGSGDTTAMIMIDSLRSSDAGDYQCIVNITQPDIDYEFNGIESTEVMLTLPTPSVIVEYNATGHLVDGELAEGQFLDIMCIADISQYIDTSVSVTMSWRRNNTVLTNGSDFTISPPVMTNNQYTGVLRINSLRDELDNGASYNCSVSVTPNTLFILAGNDNSSAVTLTVSRFDINHIDISINIPSVPVAGDVFNLSCFIVVPPNFVENLTSVRWTYDLEASRDVTSENNDATLVPVVRNGNIFTSVLTLDPVKTTDARQYYCYPTILVFNYVDRTNRDLTVQISPPSVSIVADPPTGPIYESTGYLLTCTATVNTTIVNTPVTASVVWTDPSGNVIPTNEARRQVIPPTGNSFLSMLLFQPIDTGLNNDGGTYTCQMIINSSNSLIASSQPTDTLTVTVERLPSMTVDFSSVGLIEVGQSLTITCTVTTVERLAVTPLITFIKLNDTDMEMLSNLNRPYSITTDDTGSVTNYTLILDPVRFEDAGMYTCMAEFNVTGFNNTNDPSTATYDSQEDSDTFNLLITLPPPSVSIVADPPTGPIYESTSYLLTCTATVNTTIVNTPVTASVVWTDPSGSVIPINDTRPQVTPPTGNSLVSMLVFQPIDTGRNNDGGTYTCQMIINSGNSLIASSQPTNATLTVTVESLPPMTVNFSSVGSVEVGQSLTITCTITTVERLVVSPMITFIKMNDTDIEMLSNLNRPYSITTDGTGSVTNYTLILDPVRFEDAGMYTCMAEFNVTGFNNTNDPSTATYDSQEDSDVFNLTVDFPPVIVTISKEHDDTLYAGTPFFIKCDIMLDPLVTIPVDVTNQWTRDGTNVPMGSSDATITEDLNMINTSHYNATLMFNPLDNADDSGMYTCNVEVTAPNSYMYLRNTSASANTGSITVNATPVPVVEIVTMGIAEPGEEYMLSCTVTVVDRLIISPVITWTKRSANNAISVPPVLMTVSNVMSSLYLRFSSLNTSDAGLYTCEAFINVSQISIVARSNDTSTLPLEIPIPSVDVNRSRENDFLAGSNLMLTCDISVDPNVDTPFTVDVAWNKTDQKIMNSDNFRNQSDPNSMMLADTDRVNISPVIMRSGFNEYRSTLNFTTLSSIEDSGTYTCIVTIVPAPAYEYVLTSDTNYMNVNLTVTDPTVGTFSAFPDSFLGLETSCPDSDPYDNFTLTCTATKLTIVIPNLVIAWTHNGTIETGTVTTTEESMTTTVTNTLNFTTSTASDSGTYRCTASITIPDSTDIVTNSEESTMVIRPQSLPSAATNVTATPGTTTAAISFIIPNIAYTPENYSVKYTGAILQITESSIIKMSSNIIAATNKEFMIMLTGLEDGNTYTYTVDSTNCLGTTSTIEMSFRTLSSMPGAPPMNCANITFLPSNVTLNWTAPALIDQNGTPVGYSLTCMNTNGVSVNGLSPTRSSTNTMFTITDVMPFTGYTCELSFINVVGEGPSTQCTFETAQDRPSDSPQSFTSIPNITDVTFTWTKPATPNGIIIEYLLNVINQNTLTRYNYTIVVSVNQTTVIQLVDGFSPYQNYTASVSASTIIGAGPVATTAGRTLPDIPSSPHLVVSPVVINSLTVAYTVPALNETTINITWSPPSHPNGEITGFIVRIATDAITSPNNVSFVPGKASYSLIFGGLKMKIPYYVSVVAVNQVGEGNSATAIVFTKADSSVTVSPSNVQAMRIGDTVVLSWDPVTLEEAKGFFVYSIRLTPDDGSTSSTLRQTNTRTISVAYDTTSVNITDTEPQLAYTVSISVLLLSDVGLIEGPAIYTSLTILYRKKSKKFDISKDNELSVAPNAGYGLVTIANASAAQNNEGMYERIDEYVYEPINDKIVQQKEEDTPIVGDSVDSIAMANCPAYATSLIAAPISSPNQGETNEEQDVDEYI</sequence>
<dbReference type="Gene3D" id="2.60.40.10">
    <property type="entry name" value="Immunoglobulins"/>
    <property type="match status" value="13"/>
</dbReference>
<feature type="domain" description="Fibronectin type-III" evidence="4">
    <location>
        <begin position="2278"/>
        <end position="2376"/>
    </location>
</feature>
<feature type="domain" description="Fibronectin type-III" evidence="4">
    <location>
        <begin position="2591"/>
        <end position="2697"/>
    </location>
</feature>
<organism evidence="5">
    <name type="scientific">Amphimedon queenslandica</name>
    <name type="common">Sponge</name>
    <dbReference type="NCBI Taxonomy" id="400682"/>
    <lineage>
        <taxon>Eukaryota</taxon>
        <taxon>Metazoa</taxon>
        <taxon>Porifera</taxon>
        <taxon>Demospongiae</taxon>
        <taxon>Heteroscleromorpha</taxon>
        <taxon>Haplosclerida</taxon>
        <taxon>Niphatidae</taxon>
        <taxon>Amphimedon</taxon>
    </lineage>
</organism>
<dbReference type="InterPro" id="IPR007110">
    <property type="entry name" value="Ig-like_dom"/>
</dbReference>
<dbReference type="InterPro" id="IPR003961">
    <property type="entry name" value="FN3_dom"/>
</dbReference>
<dbReference type="PROSITE" id="PS50835">
    <property type="entry name" value="IG_LIKE"/>
    <property type="match status" value="16"/>
</dbReference>
<dbReference type="eggNOG" id="KOG3510">
    <property type="taxonomic scope" value="Eukaryota"/>
</dbReference>
<feature type="domain" description="Fibronectin type-III" evidence="4">
    <location>
        <begin position="227"/>
        <end position="311"/>
    </location>
</feature>
<feature type="domain" description="Ig-like" evidence="3">
    <location>
        <begin position="1695"/>
        <end position="1811"/>
    </location>
</feature>
<dbReference type="GO" id="GO:0016020">
    <property type="term" value="C:membrane"/>
    <property type="evidence" value="ECO:0007669"/>
    <property type="project" value="UniProtKB-SubCell"/>
</dbReference>
<dbReference type="OrthoDB" id="6106100at2759"/>
<feature type="domain" description="Ig-like" evidence="3">
    <location>
        <begin position="1924"/>
        <end position="2043"/>
    </location>
</feature>
<feature type="domain" description="Ig-like" evidence="3">
    <location>
        <begin position="1573"/>
        <end position="1678"/>
    </location>
</feature>
<name>A0A1X7UP79_AMPQE</name>
<keyword evidence="2" id="KW-1015">Disulfide bond</keyword>
<dbReference type="InterPro" id="IPR036116">
    <property type="entry name" value="FN3_sf"/>
</dbReference>
<feature type="domain" description="Ig-like" evidence="3">
    <location>
        <begin position="1455"/>
        <end position="1566"/>
    </location>
</feature>
<dbReference type="SMART" id="SM00408">
    <property type="entry name" value="IGc2"/>
    <property type="match status" value="8"/>
</dbReference>
<evidence type="ECO:0000256" key="1">
    <source>
        <dbReference type="ARBA" id="ARBA00022737"/>
    </source>
</evidence>
<dbReference type="InterPro" id="IPR003599">
    <property type="entry name" value="Ig_sub"/>
</dbReference>
<dbReference type="PANTHER" id="PTHR44170:SF6">
    <property type="entry name" value="CONTACTIN"/>
    <property type="match status" value="1"/>
</dbReference>
<dbReference type="eggNOG" id="KOG0613">
    <property type="taxonomic scope" value="Eukaryota"/>
</dbReference>
<evidence type="ECO:0000259" key="3">
    <source>
        <dbReference type="PROSITE" id="PS50835"/>
    </source>
</evidence>
<feature type="domain" description="Ig-like" evidence="3">
    <location>
        <begin position="431"/>
        <end position="526"/>
    </location>
</feature>
<evidence type="ECO:0000256" key="2">
    <source>
        <dbReference type="ARBA" id="ARBA00023157"/>
    </source>
</evidence>
<dbReference type="PROSITE" id="PS50853">
    <property type="entry name" value="FN3"/>
    <property type="match status" value="5"/>
</dbReference>